<evidence type="ECO:0000313" key="2">
    <source>
        <dbReference type="Proteomes" id="UP000481583"/>
    </source>
</evidence>
<comment type="caution">
    <text evidence="1">The sequence shown here is derived from an EMBL/GenBank/DDBJ whole genome shotgun (WGS) entry which is preliminary data.</text>
</comment>
<gene>
    <name evidence="1" type="ORF">G5C51_21595</name>
</gene>
<dbReference type="RefSeq" id="WP_165239799.1">
    <property type="nucleotide sequence ID" value="NZ_JAAKZV010000098.1"/>
</dbReference>
<dbReference type="EMBL" id="JAAKZV010000098">
    <property type="protein sequence ID" value="NGN66483.1"/>
    <property type="molecule type" value="Genomic_DNA"/>
</dbReference>
<dbReference type="Pfam" id="PF19794">
    <property type="entry name" value="DUF6278"/>
    <property type="match status" value="1"/>
</dbReference>
<keyword evidence="2" id="KW-1185">Reference proteome</keyword>
<dbReference type="Proteomes" id="UP000481583">
    <property type="component" value="Unassembled WGS sequence"/>
</dbReference>
<proteinExistence type="predicted"/>
<protein>
    <submittedName>
        <fullName evidence="1">Uncharacterized protein</fullName>
    </submittedName>
</protein>
<name>A0A6G4U326_9ACTN</name>
<accession>A0A6G4U326</accession>
<reference evidence="1 2" key="1">
    <citation type="submission" date="2020-02" db="EMBL/GenBank/DDBJ databases">
        <title>Whole-genome analyses of novel actinobacteria.</title>
        <authorList>
            <person name="Sahin N."/>
        </authorList>
    </citation>
    <scope>NUCLEOTIDE SEQUENCE [LARGE SCALE GENOMIC DNA]</scope>
    <source>
        <strain evidence="1 2">A7024</strain>
    </source>
</reference>
<dbReference type="InterPro" id="IPR046245">
    <property type="entry name" value="DUF6278"/>
</dbReference>
<sequence>MNIPFLDNWRKRSGTAAGGSVAAGAERQETEGLAALLAECDLLRAQAEAAGVELDDSAASLEALDQLLPRWREDPSFEMDWLGNDAGFYLGTVVVRTVPGARWHLSDEGRPVVELASGRAIDVVEVGAGWVEQGTPELSQLYAEVSET</sequence>
<dbReference type="AlphaFoldDB" id="A0A6G4U326"/>
<evidence type="ECO:0000313" key="1">
    <source>
        <dbReference type="EMBL" id="NGN66483.1"/>
    </source>
</evidence>
<organism evidence="1 2">
    <name type="scientific">Streptomyces coryli</name>
    <dbReference type="NCBI Taxonomy" id="1128680"/>
    <lineage>
        <taxon>Bacteria</taxon>
        <taxon>Bacillati</taxon>
        <taxon>Actinomycetota</taxon>
        <taxon>Actinomycetes</taxon>
        <taxon>Kitasatosporales</taxon>
        <taxon>Streptomycetaceae</taxon>
        <taxon>Streptomyces</taxon>
    </lineage>
</organism>